<feature type="non-terminal residue" evidence="2">
    <location>
        <position position="1"/>
    </location>
</feature>
<sequence length="558" mass="57999">NIPAPPIPAPIIPGGIPSSGEGPLGLMPIETRMGIRRSVEKQQGLVQLITEMSPSAVGTGGATLGGIITGGNPLGIIGGGMLGGIIGEFFAQETGIAPTSELNLALSGAGPLGGPAVGGTLKGIKRGFSTAVTKGFPAARVARARNVMNRAVSEFESIGTTILNKTSGVDVRPASELYAAASRAKVRIKPQQLQDTRAEIARLVKKLTPLESLTDVGQSLKALEQVSKVMLSNPKGVLLEEFIEARGFIGAIIGGLQKKGGSKLNISKKVFAVMNKDLDEISKSVFRKGRQARLAKSAIKRAKLEFAVQRMQDKVAQFTQRNVRGLKPDDVVVNFKSLSKWLDDVTNPLRKAKFDKNFTEALKDHLPELKRRVDALAQMGATGSPGGPGSIVLRGQTAKIGRSLVGGALGFLGTGGTAVGAALGGLAGAQGPELIVAVLTTKTGAAILEAAAKAGKGTINHRAWLTASEIAFRSLGETKAGKGGVLQDFADIPDSDLVETKERKSKTSPRGGGRTGPKAKSKAKPQKLAAESEGTPAGEVTIPKRARKRLPADFEVGP</sequence>
<dbReference type="AlphaFoldDB" id="A0A0F9FFE6"/>
<evidence type="ECO:0000313" key="2">
    <source>
        <dbReference type="EMBL" id="KKL49837.1"/>
    </source>
</evidence>
<organism evidence="2">
    <name type="scientific">marine sediment metagenome</name>
    <dbReference type="NCBI Taxonomy" id="412755"/>
    <lineage>
        <taxon>unclassified sequences</taxon>
        <taxon>metagenomes</taxon>
        <taxon>ecological metagenomes</taxon>
    </lineage>
</organism>
<proteinExistence type="predicted"/>
<reference evidence="2" key="1">
    <citation type="journal article" date="2015" name="Nature">
        <title>Complex archaea that bridge the gap between prokaryotes and eukaryotes.</title>
        <authorList>
            <person name="Spang A."/>
            <person name="Saw J.H."/>
            <person name="Jorgensen S.L."/>
            <person name="Zaremba-Niedzwiedzka K."/>
            <person name="Martijn J."/>
            <person name="Lind A.E."/>
            <person name="van Eijk R."/>
            <person name="Schleper C."/>
            <person name="Guy L."/>
            <person name="Ettema T.J."/>
        </authorList>
    </citation>
    <scope>NUCLEOTIDE SEQUENCE</scope>
</reference>
<protein>
    <submittedName>
        <fullName evidence="2">Uncharacterized protein</fullName>
    </submittedName>
</protein>
<evidence type="ECO:0000256" key="1">
    <source>
        <dbReference type="SAM" id="MobiDB-lite"/>
    </source>
</evidence>
<name>A0A0F9FFE6_9ZZZZ</name>
<feature type="region of interest" description="Disordered" evidence="1">
    <location>
        <begin position="496"/>
        <end position="558"/>
    </location>
</feature>
<accession>A0A0F9FFE6</accession>
<comment type="caution">
    <text evidence="2">The sequence shown here is derived from an EMBL/GenBank/DDBJ whole genome shotgun (WGS) entry which is preliminary data.</text>
</comment>
<dbReference type="EMBL" id="LAZR01032816">
    <property type="protein sequence ID" value="KKL49837.1"/>
    <property type="molecule type" value="Genomic_DNA"/>
</dbReference>
<gene>
    <name evidence="2" type="ORF">LCGC14_2311520</name>
</gene>